<protein>
    <recommendedName>
        <fullName evidence="4">phosphoglycolate phosphatase</fullName>
        <ecNumber evidence="4">3.1.3.18</ecNumber>
    </recommendedName>
</protein>
<dbReference type="NCBIfam" id="TIGR01509">
    <property type="entry name" value="HAD-SF-IA-v3"/>
    <property type="match status" value="1"/>
</dbReference>
<reference evidence="5" key="1">
    <citation type="submission" date="2020-10" db="EMBL/GenBank/DDBJ databases">
        <authorList>
            <person name="Gilroy R."/>
        </authorList>
    </citation>
    <scope>NUCLEOTIDE SEQUENCE</scope>
    <source>
        <strain evidence="5">ChiHecec2B26-709</strain>
    </source>
</reference>
<comment type="pathway">
    <text evidence="2">Organic acid metabolism; glycolate biosynthesis; glycolate from 2-phosphoglycolate: step 1/1.</text>
</comment>
<dbReference type="InterPro" id="IPR036412">
    <property type="entry name" value="HAD-like_sf"/>
</dbReference>
<sequence>MTDCIIFDLDGTIADTSAGIIATTQEAFRQLGFPEISEEQIRPTIGLVLEQSLQRAAGLTAELTIMAARKYREIFPEYGASASTLFPGVAETLAEFSSRGFRMAIATSRGRDSLEMIMAPYGIEKYFDDIVTATDGLAPKPAPDLVLALLARMKQPAENTLVVGDTVFDIQMGAGAGCRTCGVSYGNQTETQLRTASPDYIAGSFAGLLEIV</sequence>
<dbReference type="InterPro" id="IPR041492">
    <property type="entry name" value="HAD_2"/>
</dbReference>
<dbReference type="Gene3D" id="1.10.150.240">
    <property type="entry name" value="Putative phosphatase, domain 2"/>
    <property type="match status" value="1"/>
</dbReference>
<dbReference type="Proteomes" id="UP000886881">
    <property type="component" value="Unassembled WGS sequence"/>
</dbReference>
<dbReference type="GO" id="GO:0006281">
    <property type="term" value="P:DNA repair"/>
    <property type="evidence" value="ECO:0007669"/>
    <property type="project" value="TreeGrafter"/>
</dbReference>
<dbReference type="PANTHER" id="PTHR43434:SF1">
    <property type="entry name" value="PHOSPHOGLYCOLATE PHOSPHATASE"/>
    <property type="match status" value="1"/>
</dbReference>
<dbReference type="InterPro" id="IPR023214">
    <property type="entry name" value="HAD_sf"/>
</dbReference>
<dbReference type="GO" id="GO:0005829">
    <property type="term" value="C:cytosol"/>
    <property type="evidence" value="ECO:0007669"/>
    <property type="project" value="TreeGrafter"/>
</dbReference>
<comment type="caution">
    <text evidence="5">The sequence shown here is derived from an EMBL/GenBank/DDBJ whole genome shotgun (WGS) entry which is preliminary data.</text>
</comment>
<dbReference type="InterPro" id="IPR050155">
    <property type="entry name" value="HAD-like_hydrolase_sf"/>
</dbReference>
<gene>
    <name evidence="5" type="ORF">IAC35_00845</name>
</gene>
<evidence type="ECO:0000256" key="1">
    <source>
        <dbReference type="ARBA" id="ARBA00000830"/>
    </source>
</evidence>
<dbReference type="SFLD" id="SFLDG01129">
    <property type="entry name" value="C1.5:_HAD__Beta-PGM__Phosphata"/>
    <property type="match status" value="1"/>
</dbReference>
<dbReference type="PANTHER" id="PTHR43434">
    <property type="entry name" value="PHOSPHOGLYCOLATE PHOSPHATASE"/>
    <property type="match status" value="1"/>
</dbReference>
<evidence type="ECO:0000313" key="5">
    <source>
        <dbReference type="EMBL" id="HIT46386.1"/>
    </source>
</evidence>
<dbReference type="NCBIfam" id="TIGR01549">
    <property type="entry name" value="HAD-SF-IA-v1"/>
    <property type="match status" value="1"/>
</dbReference>
<dbReference type="AlphaFoldDB" id="A0A9D1GM36"/>
<evidence type="ECO:0000256" key="2">
    <source>
        <dbReference type="ARBA" id="ARBA00004818"/>
    </source>
</evidence>
<dbReference type="Pfam" id="PF13419">
    <property type="entry name" value="HAD_2"/>
    <property type="match status" value="1"/>
</dbReference>
<dbReference type="Gene3D" id="3.40.50.1000">
    <property type="entry name" value="HAD superfamily/HAD-like"/>
    <property type="match status" value="1"/>
</dbReference>
<dbReference type="SUPFAM" id="SSF56784">
    <property type="entry name" value="HAD-like"/>
    <property type="match status" value="1"/>
</dbReference>
<dbReference type="SFLD" id="SFLDS00003">
    <property type="entry name" value="Haloacid_Dehalogenase"/>
    <property type="match status" value="1"/>
</dbReference>
<dbReference type="EC" id="3.1.3.18" evidence="4"/>
<proteinExistence type="inferred from homology"/>
<dbReference type="SFLD" id="SFLDG01135">
    <property type="entry name" value="C1.5.6:_HAD__Beta-PGM__Phospha"/>
    <property type="match status" value="1"/>
</dbReference>
<comment type="catalytic activity">
    <reaction evidence="1">
        <text>2-phosphoglycolate + H2O = glycolate + phosphate</text>
        <dbReference type="Rhea" id="RHEA:14369"/>
        <dbReference type="ChEBI" id="CHEBI:15377"/>
        <dbReference type="ChEBI" id="CHEBI:29805"/>
        <dbReference type="ChEBI" id="CHEBI:43474"/>
        <dbReference type="ChEBI" id="CHEBI:58033"/>
        <dbReference type="EC" id="3.1.3.18"/>
    </reaction>
</comment>
<keyword evidence="5" id="KW-0378">Hydrolase</keyword>
<evidence type="ECO:0000256" key="3">
    <source>
        <dbReference type="ARBA" id="ARBA00006171"/>
    </source>
</evidence>
<name>A0A9D1GM36_9BACT</name>
<comment type="similarity">
    <text evidence="3">Belongs to the HAD-like hydrolase superfamily. CbbY/CbbZ/Gph/YieH family.</text>
</comment>
<evidence type="ECO:0000313" key="6">
    <source>
        <dbReference type="Proteomes" id="UP000886881"/>
    </source>
</evidence>
<dbReference type="EMBL" id="DVLC01000016">
    <property type="protein sequence ID" value="HIT46386.1"/>
    <property type="molecule type" value="Genomic_DNA"/>
</dbReference>
<accession>A0A9D1GM36</accession>
<dbReference type="InterPro" id="IPR006439">
    <property type="entry name" value="HAD-SF_hydro_IA"/>
</dbReference>
<dbReference type="GO" id="GO:0008967">
    <property type="term" value="F:phosphoglycolate phosphatase activity"/>
    <property type="evidence" value="ECO:0007669"/>
    <property type="project" value="UniProtKB-EC"/>
</dbReference>
<evidence type="ECO:0000256" key="4">
    <source>
        <dbReference type="ARBA" id="ARBA00013078"/>
    </source>
</evidence>
<reference evidence="5" key="2">
    <citation type="journal article" date="2021" name="PeerJ">
        <title>Extensive microbial diversity within the chicken gut microbiome revealed by metagenomics and culture.</title>
        <authorList>
            <person name="Gilroy R."/>
            <person name="Ravi A."/>
            <person name="Getino M."/>
            <person name="Pursley I."/>
            <person name="Horton D.L."/>
            <person name="Alikhan N.F."/>
            <person name="Baker D."/>
            <person name="Gharbi K."/>
            <person name="Hall N."/>
            <person name="Watson M."/>
            <person name="Adriaenssens E.M."/>
            <person name="Foster-Nyarko E."/>
            <person name="Jarju S."/>
            <person name="Secka A."/>
            <person name="Antonio M."/>
            <person name="Oren A."/>
            <person name="Chaudhuri R.R."/>
            <person name="La Ragione R."/>
            <person name="Hildebrand F."/>
            <person name="Pallen M.J."/>
        </authorList>
    </citation>
    <scope>NUCLEOTIDE SEQUENCE</scope>
    <source>
        <strain evidence="5">ChiHecec2B26-709</strain>
    </source>
</reference>
<dbReference type="InterPro" id="IPR023198">
    <property type="entry name" value="PGP-like_dom2"/>
</dbReference>
<organism evidence="5 6">
    <name type="scientific">Candidatus Cryptobacteroides merdipullorum</name>
    <dbReference type="NCBI Taxonomy" id="2840771"/>
    <lineage>
        <taxon>Bacteria</taxon>
        <taxon>Pseudomonadati</taxon>
        <taxon>Bacteroidota</taxon>
        <taxon>Bacteroidia</taxon>
        <taxon>Bacteroidales</taxon>
        <taxon>Candidatus Cryptobacteroides</taxon>
    </lineage>
</organism>